<proteinExistence type="predicted"/>
<evidence type="ECO:0000313" key="1">
    <source>
        <dbReference type="EMBL" id="KHN87984.1"/>
    </source>
</evidence>
<comment type="caution">
    <text evidence="1">The sequence shown here is derived from an EMBL/GenBank/DDBJ whole genome shotgun (WGS) entry which is preliminary data.</text>
</comment>
<organism evidence="1 2">
    <name type="scientific">Toxocara canis</name>
    <name type="common">Canine roundworm</name>
    <dbReference type="NCBI Taxonomy" id="6265"/>
    <lineage>
        <taxon>Eukaryota</taxon>
        <taxon>Metazoa</taxon>
        <taxon>Ecdysozoa</taxon>
        <taxon>Nematoda</taxon>
        <taxon>Chromadorea</taxon>
        <taxon>Rhabditida</taxon>
        <taxon>Spirurina</taxon>
        <taxon>Ascaridomorpha</taxon>
        <taxon>Ascaridoidea</taxon>
        <taxon>Toxocaridae</taxon>
        <taxon>Toxocara</taxon>
    </lineage>
</organism>
<keyword evidence="2" id="KW-1185">Reference proteome</keyword>
<accession>A0A0B2W2T2</accession>
<dbReference type="AlphaFoldDB" id="A0A0B2W2T2"/>
<name>A0A0B2W2T2_TOXCA</name>
<sequence length="135" mass="15425">MEAAGRGSSTIWLVFQLGRLRSTKGFGGASVQLASPGRKRCRCEERLGACGAIRRAPARLPASSGHRWAAACSLARVLRGRRKARRRPGDVLPAAAMWKVRWEDPLRRLRGVARMRRAQDRDRWKNCQLHRWRER</sequence>
<evidence type="ECO:0000313" key="2">
    <source>
        <dbReference type="Proteomes" id="UP000031036"/>
    </source>
</evidence>
<dbReference type="Proteomes" id="UP000031036">
    <property type="component" value="Unassembled WGS sequence"/>
</dbReference>
<gene>
    <name evidence="1" type="ORF">Tcan_18522</name>
</gene>
<reference evidence="1 2" key="1">
    <citation type="submission" date="2014-11" db="EMBL/GenBank/DDBJ databases">
        <title>Genetic blueprint of the zoonotic pathogen Toxocara canis.</title>
        <authorList>
            <person name="Zhu X.-Q."/>
            <person name="Korhonen P.K."/>
            <person name="Cai H."/>
            <person name="Young N.D."/>
            <person name="Nejsum P."/>
            <person name="von Samson-Himmelstjerna G."/>
            <person name="Boag P.R."/>
            <person name="Tan P."/>
            <person name="Li Q."/>
            <person name="Min J."/>
            <person name="Yang Y."/>
            <person name="Wang X."/>
            <person name="Fang X."/>
            <person name="Hall R.S."/>
            <person name="Hofmann A."/>
            <person name="Sternberg P.W."/>
            <person name="Jex A.R."/>
            <person name="Gasser R.B."/>
        </authorList>
    </citation>
    <scope>NUCLEOTIDE SEQUENCE [LARGE SCALE GENOMIC DNA]</scope>
    <source>
        <strain evidence="1">PN_DK_2014</strain>
    </source>
</reference>
<dbReference type="EMBL" id="JPKZ01000316">
    <property type="protein sequence ID" value="KHN87984.1"/>
    <property type="molecule type" value="Genomic_DNA"/>
</dbReference>
<protein>
    <submittedName>
        <fullName evidence="1">Uncharacterized protein</fullName>
    </submittedName>
</protein>